<dbReference type="SUPFAM" id="SSF53098">
    <property type="entry name" value="Ribonuclease H-like"/>
    <property type="match status" value="1"/>
</dbReference>
<sequence length="558" mass="63949">MERIITTRVECYVESENILDIEQEGFRHFRSTTNALLNLTQSILDGFNLDNFTLAVLIDFEKAYDSVWREGLLVKLHQYGIKGKIWKWIQAFLNERYSRCIVNKHEGQWCRTETGLPQGKKAGKSLGILREIKGIGNIKTKFLIQVYNSIIGSIFLYASCIWQTGKEEHLKKLNAIQRKGLSICLGVSATASLEVLQVMAGVLPLDLRREEMAIRDIARLNSYSTKIPIRNKIDEWKNKETVDKFISPLVLMLQQAKNMKEETDISVDDIEPEYQFQGLQASKSPPEYWLSPSTVVAFTDGSCQSNPGPCGAGAIVIFNNKEIELKQPVSKRGSILLAELVAIKLVLDYVSRIENKTLIEEVKIFSDSQTAIGILTLNWKIENNRSTSHEIISLIKCIQKHHGIKINFDWTPGHADVRGNEIADKLAKEAAKEANQIQKEAHITVTKQDIKTAARILVNKKWQHRWDNSDTGRLLSSDCQQKSTFDYPDHKTAKIIRNLRSGYYLKNYQNKINQNIDPKCECGQLETVEHYLLFCENYEEARQKLIHEIYYQHRIVAY</sequence>
<dbReference type="InterPro" id="IPR002156">
    <property type="entry name" value="RNaseH_domain"/>
</dbReference>
<accession>A0A8S3UQ06</accession>
<evidence type="ECO:0000313" key="3">
    <source>
        <dbReference type="Proteomes" id="UP000683360"/>
    </source>
</evidence>
<protein>
    <recommendedName>
        <fullName evidence="1">RNase H type-1 domain-containing protein</fullName>
    </recommendedName>
</protein>
<name>A0A8S3UQ06_MYTED</name>
<dbReference type="GO" id="GO:0003676">
    <property type="term" value="F:nucleic acid binding"/>
    <property type="evidence" value="ECO:0007669"/>
    <property type="project" value="InterPro"/>
</dbReference>
<dbReference type="InterPro" id="IPR012337">
    <property type="entry name" value="RNaseH-like_sf"/>
</dbReference>
<dbReference type="PROSITE" id="PS50879">
    <property type="entry name" value="RNASE_H_1"/>
    <property type="match status" value="1"/>
</dbReference>
<evidence type="ECO:0000313" key="2">
    <source>
        <dbReference type="EMBL" id="CAG2244397.1"/>
    </source>
</evidence>
<dbReference type="OrthoDB" id="6142323at2759"/>
<keyword evidence="3" id="KW-1185">Reference proteome</keyword>
<dbReference type="AlphaFoldDB" id="A0A8S3UQ06"/>
<feature type="domain" description="RNase H type-1" evidence="1">
    <location>
        <begin position="291"/>
        <end position="432"/>
    </location>
</feature>
<dbReference type="Pfam" id="PF00075">
    <property type="entry name" value="RNase_H"/>
    <property type="match status" value="1"/>
</dbReference>
<evidence type="ECO:0000259" key="1">
    <source>
        <dbReference type="PROSITE" id="PS50879"/>
    </source>
</evidence>
<dbReference type="InterPro" id="IPR036397">
    <property type="entry name" value="RNaseH_sf"/>
</dbReference>
<comment type="caution">
    <text evidence="2">The sequence shown here is derived from an EMBL/GenBank/DDBJ whole genome shotgun (WGS) entry which is preliminary data.</text>
</comment>
<dbReference type="Pfam" id="PF00078">
    <property type="entry name" value="RVT_1"/>
    <property type="match status" value="1"/>
</dbReference>
<dbReference type="Gene3D" id="3.30.420.10">
    <property type="entry name" value="Ribonuclease H-like superfamily/Ribonuclease H"/>
    <property type="match status" value="1"/>
</dbReference>
<gene>
    <name evidence="2" type="ORF">MEDL_56502</name>
</gene>
<organism evidence="2 3">
    <name type="scientific">Mytilus edulis</name>
    <name type="common">Blue mussel</name>
    <dbReference type="NCBI Taxonomy" id="6550"/>
    <lineage>
        <taxon>Eukaryota</taxon>
        <taxon>Metazoa</taxon>
        <taxon>Spiralia</taxon>
        <taxon>Lophotrochozoa</taxon>
        <taxon>Mollusca</taxon>
        <taxon>Bivalvia</taxon>
        <taxon>Autobranchia</taxon>
        <taxon>Pteriomorphia</taxon>
        <taxon>Mytilida</taxon>
        <taxon>Mytiloidea</taxon>
        <taxon>Mytilidae</taxon>
        <taxon>Mytilinae</taxon>
        <taxon>Mytilus</taxon>
    </lineage>
</organism>
<dbReference type="Proteomes" id="UP000683360">
    <property type="component" value="Unassembled WGS sequence"/>
</dbReference>
<dbReference type="EMBL" id="CAJPWZ010002737">
    <property type="protein sequence ID" value="CAG2244397.1"/>
    <property type="molecule type" value="Genomic_DNA"/>
</dbReference>
<proteinExistence type="predicted"/>
<reference evidence="2" key="1">
    <citation type="submission" date="2021-03" db="EMBL/GenBank/DDBJ databases">
        <authorList>
            <person name="Bekaert M."/>
        </authorList>
    </citation>
    <scope>NUCLEOTIDE SEQUENCE</scope>
</reference>
<dbReference type="GO" id="GO:0004523">
    <property type="term" value="F:RNA-DNA hybrid ribonuclease activity"/>
    <property type="evidence" value="ECO:0007669"/>
    <property type="project" value="InterPro"/>
</dbReference>
<dbReference type="CDD" id="cd09276">
    <property type="entry name" value="Rnase_HI_RT_non_LTR"/>
    <property type="match status" value="1"/>
</dbReference>
<dbReference type="InterPro" id="IPR000477">
    <property type="entry name" value="RT_dom"/>
</dbReference>
<dbReference type="PANTHER" id="PTHR19446">
    <property type="entry name" value="REVERSE TRANSCRIPTASES"/>
    <property type="match status" value="1"/>
</dbReference>